<name>A0ABN9UDH1_9DINO</name>
<feature type="compositionally biased region" description="Basic and acidic residues" evidence="1">
    <location>
        <begin position="1"/>
        <end position="21"/>
    </location>
</feature>
<proteinExistence type="predicted"/>
<gene>
    <name evidence="2" type="ORF">PCOR1329_LOCUS47599</name>
</gene>
<feature type="region of interest" description="Disordered" evidence="1">
    <location>
        <begin position="1"/>
        <end position="31"/>
    </location>
</feature>
<reference evidence="2" key="1">
    <citation type="submission" date="2023-10" db="EMBL/GenBank/DDBJ databases">
        <authorList>
            <person name="Chen Y."/>
            <person name="Shah S."/>
            <person name="Dougan E. K."/>
            <person name="Thang M."/>
            <person name="Chan C."/>
        </authorList>
    </citation>
    <scope>NUCLEOTIDE SEQUENCE [LARGE SCALE GENOMIC DNA]</scope>
</reference>
<dbReference type="Proteomes" id="UP001189429">
    <property type="component" value="Unassembled WGS sequence"/>
</dbReference>
<evidence type="ECO:0000256" key="1">
    <source>
        <dbReference type="SAM" id="MobiDB-lite"/>
    </source>
</evidence>
<protein>
    <recommendedName>
        <fullName evidence="4">B box-type domain-containing protein</fullName>
    </recommendedName>
</protein>
<accession>A0ABN9UDH1</accession>
<evidence type="ECO:0000313" key="2">
    <source>
        <dbReference type="EMBL" id="CAK0857495.1"/>
    </source>
</evidence>
<evidence type="ECO:0000313" key="3">
    <source>
        <dbReference type="Proteomes" id="UP001189429"/>
    </source>
</evidence>
<comment type="caution">
    <text evidence="2">The sequence shown here is derived from an EMBL/GenBank/DDBJ whole genome shotgun (WGS) entry which is preliminary data.</text>
</comment>
<keyword evidence="3" id="KW-1185">Reference proteome</keyword>
<evidence type="ECO:0008006" key="4">
    <source>
        <dbReference type="Google" id="ProtNLM"/>
    </source>
</evidence>
<sequence>MRKVCPEGGERGSRWQRDESAVRASAPQAAGEELRAADGAPRCAGGHPTLATSSSEGRYAGGWRCTTCGCQKRGERWFCSLCQDNLCFGCWPRYERGAAAQKEAIFVEGRHVQVKKHSSMGCAVVTFRAKATRDQAIARLSADPPVLGGIRLDVKAHRQKQPDGSQEEMPLCAFVGWKRAKAEGLCRLLAGTLQVYLDRVCDRFSAVIDVDD</sequence>
<organism evidence="2 3">
    <name type="scientific">Prorocentrum cordatum</name>
    <dbReference type="NCBI Taxonomy" id="2364126"/>
    <lineage>
        <taxon>Eukaryota</taxon>
        <taxon>Sar</taxon>
        <taxon>Alveolata</taxon>
        <taxon>Dinophyceae</taxon>
        <taxon>Prorocentrales</taxon>
        <taxon>Prorocentraceae</taxon>
        <taxon>Prorocentrum</taxon>
    </lineage>
</organism>
<dbReference type="EMBL" id="CAUYUJ010015735">
    <property type="protein sequence ID" value="CAK0857495.1"/>
    <property type="molecule type" value="Genomic_DNA"/>
</dbReference>